<comment type="caution">
    <text evidence="1">The sequence shown here is derived from an EMBL/GenBank/DDBJ whole genome shotgun (WGS) entry which is preliminary data.</text>
</comment>
<sequence length="675" mass="77933">MQPVKVYGTSDPELLLMLKEELSHKIRTHGKWLLDFWYDMPLEERIMAVDNALPGGAEAPTPPIDLDLIPEWNIARLEPEASLSFQDLVLRRGTLSLTTQYLGESDHNDTGDHFYIDRMIKTKRLCHADPFNNWYTFFTKQKYGESIEVKTNNEKIQFVLKNKRLIDAKLCVPRAKGELILARQTRLLLRLNLLIYELLEAINDPTSTHTRSNLYFDTNDFMEILSRHCHWILDRLVAMERHSYVLQHYLQYWLLSRPEQVADHEGYKPEIHEEKCISVAFLDVMHSIARRMAIWHYIQRMLRHLDETETEDERNIALEELASVSCLEYRHVHAMLRRQLSTAKIAAPFFKQDPSVSENGNAQIRLKDNPANLATADDQKQLHYLLRLCANKTLAPKALYWLEKLNELYRDSPTERDVLGPNVMHAVGDLADIAHFIQILSEAREMPVLKHQRKDGFAQYATELENNINQLRDLVDLSSFIDSTMIDPVNIPLLEDALPAAVKAFREFIVDKLGSDITQSYGRVIYKSVESFVKRRGLLTYQSTAASTSLQAPPADVALGGPRTRPTAKPVQVDANTFDLFSSFFREVDEVNRPVFCDRFEATLEKLGFKAVRGFGTVIAFYPPEESDIVDEEARSTPFIFNRGYNLRIDISARLLYAHHLWELYGWNQYTFVTA</sequence>
<dbReference type="PANTHER" id="PTHR40788">
    <property type="entry name" value="CLR5 DOMAIN-CONTAINING PROTEIN-RELATED"/>
    <property type="match status" value="1"/>
</dbReference>
<keyword evidence="2" id="KW-1185">Reference proteome</keyword>
<organism evidence="1 2">
    <name type="scientific">Xylaria arbuscula</name>
    <dbReference type="NCBI Taxonomy" id="114810"/>
    <lineage>
        <taxon>Eukaryota</taxon>
        <taxon>Fungi</taxon>
        <taxon>Dikarya</taxon>
        <taxon>Ascomycota</taxon>
        <taxon>Pezizomycotina</taxon>
        <taxon>Sordariomycetes</taxon>
        <taxon>Xylariomycetidae</taxon>
        <taxon>Xylariales</taxon>
        <taxon>Xylariaceae</taxon>
        <taxon>Xylaria</taxon>
    </lineage>
</organism>
<dbReference type="AlphaFoldDB" id="A0A9W8THU9"/>
<dbReference type="EMBL" id="JANPWZ010003057">
    <property type="protein sequence ID" value="KAJ3554511.1"/>
    <property type="molecule type" value="Genomic_DNA"/>
</dbReference>
<gene>
    <name evidence="1" type="ORF">NPX13_g10592</name>
</gene>
<proteinExistence type="predicted"/>
<reference evidence="1" key="1">
    <citation type="submission" date="2022-07" db="EMBL/GenBank/DDBJ databases">
        <title>Genome Sequence of Xylaria arbuscula.</title>
        <authorList>
            <person name="Buettner E."/>
        </authorList>
    </citation>
    <scope>NUCLEOTIDE SEQUENCE</scope>
    <source>
        <strain evidence="1">VT107</strain>
    </source>
</reference>
<evidence type="ECO:0000313" key="2">
    <source>
        <dbReference type="Proteomes" id="UP001148614"/>
    </source>
</evidence>
<name>A0A9W8THU9_9PEZI</name>
<evidence type="ECO:0000313" key="1">
    <source>
        <dbReference type="EMBL" id="KAJ3554511.1"/>
    </source>
</evidence>
<protein>
    <submittedName>
        <fullName evidence="1">Uncharacterized protein</fullName>
    </submittedName>
</protein>
<accession>A0A9W8THU9</accession>
<dbReference type="PANTHER" id="PTHR40788:SF1">
    <property type="entry name" value="IPA PROTEIN"/>
    <property type="match status" value="1"/>
</dbReference>
<dbReference type="Proteomes" id="UP001148614">
    <property type="component" value="Unassembled WGS sequence"/>
</dbReference>